<dbReference type="Gene3D" id="3.40.50.300">
    <property type="entry name" value="P-loop containing nucleotide triphosphate hydrolases"/>
    <property type="match status" value="1"/>
</dbReference>
<sequence length="361" mass="40029">MSDQAVPDREPGRQALVLVSGSGRSGTSTVAGTLKKLGLAVPQPEIAPDETNPRGYFEPAWVVDFQKRTLADAEVKTNDARPDAASLVHPALVERRDELERWLRGQLDSDLAGRDVVVKDPRSFWLMPLWREVVDSVGLRLSSLTMLRHPAEVAGSRELHYLKGADEELRRAREVGNVAGWLNAVLIQEDLTRDMSRTFVPYADLISDWRAAASRIATQLQLPYDVPAPSQHHEVDDFIDANLRRSQRQWSDLDVPVALVDLAETTWQAMNALVSDPADAAALRDIDAAREGYAELHRQAAAIVQDDTAARVRQARRETRRKLNQKHRAQLAELGRGPGDTAHTARRAVRKALGRLRGPGG</sequence>
<dbReference type="EMBL" id="JAVDYG010000001">
    <property type="protein sequence ID" value="MDR7361752.1"/>
    <property type="molecule type" value="Genomic_DNA"/>
</dbReference>
<dbReference type="Proteomes" id="UP001183648">
    <property type="component" value="Unassembled WGS sequence"/>
</dbReference>
<name>A0ABU2BSZ8_9ACTN</name>
<dbReference type="RefSeq" id="WP_310300184.1">
    <property type="nucleotide sequence ID" value="NZ_BAAAPS010000001.1"/>
</dbReference>
<dbReference type="InterPro" id="IPR027417">
    <property type="entry name" value="P-loop_NTPase"/>
</dbReference>
<evidence type="ECO:0000313" key="1">
    <source>
        <dbReference type="EMBL" id="MDR7361752.1"/>
    </source>
</evidence>
<accession>A0ABU2BSZ8</accession>
<reference evidence="1 2" key="1">
    <citation type="submission" date="2023-07" db="EMBL/GenBank/DDBJ databases">
        <title>Sequencing the genomes of 1000 actinobacteria strains.</title>
        <authorList>
            <person name="Klenk H.-P."/>
        </authorList>
    </citation>
    <scope>NUCLEOTIDE SEQUENCE [LARGE SCALE GENOMIC DNA]</scope>
    <source>
        <strain evidence="1 2">DSM 19426</strain>
    </source>
</reference>
<dbReference type="SUPFAM" id="SSF52540">
    <property type="entry name" value="P-loop containing nucleoside triphosphate hydrolases"/>
    <property type="match status" value="1"/>
</dbReference>
<evidence type="ECO:0008006" key="3">
    <source>
        <dbReference type="Google" id="ProtNLM"/>
    </source>
</evidence>
<proteinExistence type="predicted"/>
<evidence type="ECO:0000313" key="2">
    <source>
        <dbReference type="Proteomes" id="UP001183648"/>
    </source>
</evidence>
<organism evidence="1 2">
    <name type="scientific">Nocardioides marmoribigeumensis</name>
    <dbReference type="NCBI Taxonomy" id="433649"/>
    <lineage>
        <taxon>Bacteria</taxon>
        <taxon>Bacillati</taxon>
        <taxon>Actinomycetota</taxon>
        <taxon>Actinomycetes</taxon>
        <taxon>Propionibacteriales</taxon>
        <taxon>Nocardioidaceae</taxon>
        <taxon>Nocardioides</taxon>
    </lineage>
</organism>
<keyword evidence="2" id="KW-1185">Reference proteome</keyword>
<gene>
    <name evidence="1" type="ORF">J2S63_001305</name>
</gene>
<protein>
    <recommendedName>
        <fullName evidence="3">Sulfotransferase family protein</fullName>
    </recommendedName>
</protein>
<comment type="caution">
    <text evidence="1">The sequence shown here is derived from an EMBL/GenBank/DDBJ whole genome shotgun (WGS) entry which is preliminary data.</text>
</comment>